<sequence length="187" mass="20732">MKKGFCRTLGLALLLLVLGSICLGRVSYAQGTYMGVNLATGLYNQPEEKDLQKTSQTFDLSFDLAQFRMGYNKAQSYMNASIYEKTWDIKVTAETYYGAWVIGVPEGTHFYGLLGLGYQINQLSLGNQVPDRTTQDLAWLMGGGLLFDLDSLFLGVQWMYLSGRSTFNDITVATGSNQVQLALSIPF</sequence>
<organism evidence="1 2">
    <name type="scientific">Candidatus Lambdaproteobacteria bacterium RIFOXYD2_FULL_56_26</name>
    <dbReference type="NCBI Taxonomy" id="1817773"/>
    <lineage>
        <taxon>Bacteria</taxon>
        <taxon>Pseudomonadati</taxon>
        <taxon>Pseudomonadota</taxon>
        <taxon>Candidatus Lambdaproteobacteria</taxon>
    </lineage>
</organism>
<evidence type="ECO:0000313" key="2">
    <source>
        <dbReference type="Proteomes" id="UP000177583"/>
    </source>
</evidence>
<dbReference type="InterPro" id="IPR011250">
    <property type="entry name" value="OMP/PagP_B-barrel"/>
</dbReference>
<proteinExistence type="predicted"/>
<protein>
    <recommendedName>
        <fullName evidence="3">Outer membrane protein beta-barrel domain-containing protein</fullName>
    </recommendedName>
</protein>
<name>A0A1F6GVB1_9PROT</name>
<comment type="caution">
    <text evidence="1">The sequence shown here is derived from an EMBL/GenBank/DDBJ whole genome shotgun (WGS) entry which is preliminary data.</text>
</comment>
<reference evidence="1 2" key="1">
    <citation type="journal article" date="2016" name="Nat. Commun.">
        <title>Thousands of microbial genomes shed light on interconnected biogeochemical processes in an aquifer system.</title>
        <authorList>
            <person name="Anantharaman K."/>
            <person name="Brown C.T."/>
            <person name="Hug L.A."/>
            <person name="Sharon I."/>
            <person name="Castelle C.J."/>
            <person name="Probst A.J."/>
            <person name="Thomas B.C."/>
            <person name="Singh A."/>
            <person name="Wilkins M.J."/>
            <person name="Karaoz U."/>
            <person name="Brodie E.L."/>
            <person name="Williams K.H."/>
            <person name="Hubbard S.S."/>
            <person name="Banfield J.F."/>
        </authorList>
    </citation>
    <scope>NUCLEOTIDE SEQUENCE [LARGE SCALE GENOMIC DNA]</scope>
</reference>
<evidence type="ECO:0008006" key="3">
    <source>
        <dbReference type="Google" id="ProtNLM"/>
    </source>
</evidence>
<accession>A0A1F6GVB1</accession>
<dbReference type="Proteomes" id="UP000177583">
    <property type="component" value="Unassembled WGS sequence"/>
</dbReference>
<gene>
    <name evidence="1" type="ORF">A2557_05390</name>
</gene>
<dbReference type="EMBL" id="MFNF01000025">
    <property type="protein sequence ID" value="OGH02113.1"/>
    <property type="molecule type" value="Genomic_DNA"/>
</dbReference>
<evidence type="ECO:0000313" key="1">
    <source>
        <dbReference type="EMBL" id="OGH02113.1"/>
    </source>
</evidence>
<dbReference type="SUPFAM" id="SSF56925">
    <property type="entry name" value="OMPA-like"/>
    <property type="match status" value="1"/>
</dbReference>
<dbReference type="AlphaFoldDB" id="A0A1F6GVB1"/>